<sequence length="185" mass="22215">MSIKKAIRKLKQIPKSIKKMPKKVVKPVMTFLKKLFDAIKKPILNILRKIVYGFKLIFFYIKCTLKMTKNFYKCAIFYLLDIVKYLIIYVPILIILTVVGMISEWSKIRPILDKYLQWPNNIMNNCFRCKKKAAKDFEIMNQLKQAFGPEETGEPRFNFHMFLNIFIIVFGFSYTIWHMYFREKV</sequence>
<keyword evidence="1" id="KW-1133">Transmembrane helix</keyword>
<dbReference type="EMBL" id="MN739454">
    <property type="protein sequence ID" value="QHT05440.1"/>
    <property type="molecule type" value="Genomic_DNA"/>
</dbReference>
<reference evidence="2" key="1">
    <citation type="journal article" date="2020" name="Nature">
        <title>Giant virus diversity and host interactions through global metagenomics.</title>
        <authorList>
            <person name="Schulz F."/>
            <person name="Roux S."/>
            <person name="Paez-Espino D."/>
            <person name="Jungbluth S."/>
            <person name="Walsh D.A."/>
            <person name="Denef V.J."/>
            <person name="McMahon K.D."/>
            <person name="Konstantinidis K.T."/>
            <person name="Eloe-Fadrosh E.A."/>
            <person name="Kyrpides N.C."/>
            <person name="Woyke T."/>
        </authorList>
    </citation>
    <scope>NUCLEOTIDE SEQUENCE</scope>
    <source>
        <strain evidence="2">GVMAG-M-3300021375-17</strain>
    </source>
</reference>
<proteinExistence type="predicted"/>
<name>A0A6C0CNH1_9ZZZZ</name>
<accession>A0A6C0CNH1</accession>
<evidence type="ECO:0000313" key="2">
    <source>
        <dbReference type="EMBL" id="QHT05440.1"/>
    </source>
</evidence>
<evidence type="ECO:0000256" key="1">
    <source>
        <dbReference type="SAM" id="Phobius"/>
    </source>
</evidence>
<keyword evidence="1" id="KW-0472">Membrane</keyword>
<protein>
    <submittedName>
        <fullName evidence="2">Uncharacterized protein</fullName>
    </submittedName>
</protein>
<feature type="transmembrane region" description="Helical" evidence="1">
    <location>
        <begin position="75"/>
        <end position="102"/>
    </location>
</feature>
<keyword evidence="1" id="KW-0812">Transmembrane</keyword>
<feature type="transmembrane region" description="Helical" evidence="1">
    <location>
        <begin position="161"/>
        <end position="181"/>
    </location>
</feature>
<dbReference type="AlphaFoldDB" id="A0A6C0CNH1"/>
<organism evidence="2">
    <name type="scientific">viral metagenome</name>
    <dbReference type="NCBI Taxonomy" id="1070528"/>
    <lineage>
        <taxon>unclassified sequences</taxon>
        <taxon>metagenomes</taxon>
        <taxon>organismal metagenomes</taxon>
    </lineage>
</organism>